<dbReference type="Proteomes" id="UP000266272">
    <property type="component" value="Unassembled WGS sequence"/>
</dbReference>
<evidence type="ECO:0000256" key="1">
    <source>
        <dbReference type="ARBA" id="ARBA00001971"/>
    </source>
</evidence>
<dbReference type="SUPFAM" id="SSF48264">
    <property type="entry name" value="Cytochrome P450"/>
    <property type="match status" value="1"/>
</dbReference>
<dbReference type="GO" id="GO:0020037">
    <property type="term" value="F:heme binding"/>
    <property type="evidence" value="ECO:0007669"/>
    <property type="project" value="InterPro"/>
</dbReference>
<accession>A0A395NUU8</accession>
<evidence type="ECO:0000313" key="8">
    <source>
        <dbReference type="Proteomes" id="UP000266272"/>
    </source>
</evidence>
<gene>
    <name evidence="7" type="ORF">TARUN_2589</name>
</gene>
<proteinExistence type="inferred from homology"/>
<dbReference type="PANTHER" id="PTHR24305:SF232">
    <property type="entry name" value="P450, PUTATIVE (EUROFUNG)-RELATED"/>
    <property type="match status" value="1"/>
</dbReference>
<dbReference type="InterPro" id="IPR050121">
    <property type="entry name" value="Cytochrome_P450_monoxygenase"/>
</dbReference>
<evidence type="ECO:0000256" key="5">
    <source>
        <dbReference type="ARBA" id="ARBA00023004"/>
    </source>
</evidence>
<dbReference type="OrthoDB" id="4893843at2759"/>
<evidence type="ECO:0000313" key="7">
    <source>
        <dbReference type="EMBL" id="RFU79617.1"/>
    </source>
</evidence>
<dbReference type="EMBL" id="PXOA01000148">
    <property type="protein sequence ID" value="RFU79617.1"/>
    <property type="molecule type" value="Genomic_DNA"/>
</dbReference>
<comment type="similarity">
    <text evidence="2">Belongs to the cytochrome P450 family.</text>
</comment>
<dbReference type="STRING" id="490622.A0A395NUU8"/>
<dbReference type="PRINTS" id="PR00385">
    <property type="entry name" value="P450"/>
</dbReference>
<dbReference type="GO" id="GO:0005506">
    <property type="term" value="F:iron ion binding"/>
    <property type="evidence" value="ECO:0007669"/>
    <property type="project" value="InterPro"/>
</dbReference>
<sequence length="322" mass="36545">MSGSPENILEQGHNYKDLELNLTFWRRVSVLGHLPILRVLLELFPFLRQYNFWILRLPTENSSNTVGFPVHIGSSLFRQLLHRIDSIESPSFENGQDLIEQLMAIHTKKPEFSLDYARGIAGSAMAAGHDTTSSSLVSILCRICTNPDLQRRVEQECRDEGVITAFEDRPSTITSACVKEAMRLHHVTNFSLSRVSPRNGLHLHGYLFPEGTVLGCNPTTFARNVNLFGPDAREFKPDRWLGNDEDHIKTMERYSLLFGGQSRSCPGQNLARLILGLVVPRLFRTFDIQVKVPEGGFDNYPPQFWTMLKGSGIKFTPRHNQH</sequence>
<dbReference type="GO" id="GO:0016705">
    <property type="term" value="F:oxidoreductase activity, acting on paired donors, with incorporation or reduction of molecular oxygen"/>
    <property type="evidence" value="ECO:0007669"/>
    <property type="project" value="InterPro"/>
</dbReference>
<comment type="cofactor">
    <cofactor evidence="1 6">
        <name>heme</name>
        <dbReference type="ChEBI" id="CHEBI:30413"/>
    </cofactor>
</comment>
<dbReference type="Pfam" id="PF00067">
    <property type="entry name" value="p450"/>
    <property type="match status" value="1"/>
</dbReference>
<keyword evidence="5 6" id="KW-0408">Iron</keyword>
<organism evidence="7 8">
    <name type="scientific">Trichoderma arundinaceum</name>
    <dbReference type="NCBI Taxonomy" id="490622"/>
    <lineage>
        <taxon>Eukaryota</taxon>
        <taxon>Fungi</taxon>
        <taxon>Dikarya</taxon>
        <taxon>Ascomycota</taxon>
        <taxon>Pezizomycotina</taxon>
        <taxon>Sordariomycetes</taxon>
        <taxon>Hypocreomycetidae</taxon>
        <taxon>Hypocreales</taxon>
        <taxon>Hypocreaceae</taxon>
        <taxon>Trichoderma</taxon>
    </lineage>
</organism>
<dbReference type="AlphaFoldDB" id="A0A395NUU8"/>
<comment type="caution">
    <text evidence="7">The sequence shown here is derived from an EMBL/GenBank/DDBJ whole genome shotgun (WGS) entry which is preliminary data.</text>
</comment>
<dbReference type="PANTHER" id="PTHR24305">
    <property type="entry name" value="CYTOCHROME P450"/>
    <property type="match status" value="1"/>
</dbReference>
<dbReference type="InterPro" id="IPR036396">
    <property type="entry name" value="Cyt_P450_sf"/>
</dbReference>
<evidence type="ECO:0000256" key="6">
    <source>
        <dbReference type="PIRSR" id="PIRSR602401-1"/>
    </source>
</evidence>
<evidence type="ECO:0000256" key="4">
    <source>
        <dbReference type="ARBA" id="ARBA00022723"/>
    </source>
</evidence>
<reference evidence="7 8" key="1">
    <citation type="journal article" date="2018" name="PLoS Pathog.">
        <title>Evolution of structural diversity of trichothecenes, a family of toxins produced by plant pathogenic and entomopathogenic fungi.</title>
        <authorList>
            <person name="Proctor R.H."/>
            <person name="McCormick S.P."/>
            <person name="Kim H.S."/>
            <person name="Cardoza R.E."/>
            <person name="Stanley A.M."/>
            <person name="Lindo L."/>
            <person name="Kelly A."/>
            <person name="Brown D.W."/>
            <person name="Lee T."/>
            <person name="Vaughan M.M."/>
            <person name="Alexander N.J."/>
            <person name="Busman M."/>
            <person name="Gutierrez S."/>
        </authorList>
    </citation>
    <scope>NUCLEOTIDE SEQUENCE [LARGE SCALE GENOMIC DNA]</scope>
    <source>
        <strain evidence="7 8">IBT 40837</strain>
    </source>
</reference>
<keyword evidence="4 6" id="KW-0479">Metal-binding</keyword>
<keyword evidence="3 6" id="KW-0349">Heme</keyword>
<dbReference type="PRINTS" id="PR00463">
    <property type="entry name" value="EP450I"/>
</dbReference>
<evidence type="ECO:0000256" key="3">
    <source>
        <dbReference type="ARBA" id="ARBA00022617"/>
    </source>
</evidence>
<keyword evidence="8" id="KW-1185">Reference proteome</keyword>
<dbReference type="Gene3D" id="1.10.630.10">
    <property type="entry name" value="Cytochrome P450"/>
    <property type="match status" value="1"/>
</dbReference>
<dbReference type="InterPro" id="IPR001128">
    <property type="entry name" value="Cyt_P450"/>
</dbReference>
<dbReference type="InterPro" id="IPR002401">
    <property type="entry name" value="Cyt_P450_E_grp-I"/>
</dbReference>
<dbReference type="GO" id="GO:0004497">
    <property type="term" value="F:monooxygenase activity"/>
    <property type="evidence" value="ECO:0007669"/>
    <property type="project" value="InterPro"/>
</dbReference>
<protein>
    <submittedName>
        <fullName evidence="7">Fad fmn-containing dehydrogenase</fullName>
    </submittedName>
</protein>
<feature type="binding site" description="axial binding residue" evidence="6">
    <location>
        <position position="265"/>
    </location>
    <ligand>
        <name>heme</name>
        <dbReference type="ChEBI" id="CHEBI:30413"/>
    </ligand>
    <ligandPart>
        <name>Fe</name>
        <dbReference type="ChEBI" id="CHEBI:18248"/>
    </ligandPart>
</feature>
<name>A0A395NUU8_TRIAR</name>
<evidence type="ECO:0000256" key="2">
    <source>
        <dbReference type="ARBA" id="ARBA00010617"/>
    </source>
</evidence>